<organism evidence="1 2">
    <name type="scientific">Candidatus Mycoplasma haematobovis</name>
    <dbReference type="NCBI Taxonomy" id="432608"/>
    <lineage>
        <taxon>Bacteria</taxon>
        <taxon>Bacillati</taxon>
        <taxon>Mycoplasmatota</taxon>
        <taxon>Mollicutes</taxon>
        <taxon>Mycoplasmataceae</taxon>
        <taxon>Mycoplasma</taxon>
    </lineage>
</organism>
<evidence type="ECO:0000313" key="1">
    <source>
        <dbReference type="EMBL" id="OAL10456.1"/>
    </source>
</evidence>
<dbReference type="AlphaFoldDB" id="A0A1A9QES4"/>
<protein>
    <submittedName>
        <fullName evidence="1">Uncharacterized protein</fullName>
    </submittedName>
</protein>
<reference evidence="2" key="1">
    <citation type="submission" date="2016-04" db="EMBL/GenBank/DDBJ databases">
        <authorList>
            <person name="Quiroz-Castaneda R.E."/>
            <person name="Martinez-Ocampo F."/>
        </authorList>
    </citation>
    <scope>NUCLEOTIDE SEQUENCE [LARGE SCALE GENOMIC DNA]</scope>
    <source>
        <strain evidence="2">INIFAP01</strain>
    </source>
</reference>
<dbReference type="RefSeq" id="WP_187149689.1">
    <property type="nucleotide sequence ID" value="NZ_LWUJ01000010.1"/>
</dbReference>
<dbReference type="EMBL" id="LWUJ01000010">
    <property type="protein sequence ID" value="OAL10456.1"/>
    <property type="molecule type" value="Genomic_DNA"/>
</dbReference>
<sequence>MTSPLRAFSILGTFSVIGGASSIALGGLTYGSYALLAPSNNIKDILLEKNKTPIDLNKNDEFLKALTQQYHSKSPAGKKEIENFTLSSANDFTNFKNKCDELLNTPKKHLMFL</sequence>
<comment type="caution">
    <text evidence="1">The sequence shown here is derived from an EMBL/GenBank/DDBJ whole genome shotgun (WGS) entry which is preliminary data.</text>
</comment>
<dbReference type="Proteomes" id="UP000077623">
    <property type="component" value="Unassembled WGS sequence"/>
</dbReference>
<gene>
    <name evidence="1" type="ORF">A6V39_00130</name>
</gene>
<name>A0A1A9QES4_9MOLU</name>
<evidence type="ECO:0000313" key="2">
    <source>
        <dbReference type="Proteomes" id="UP000077623"/>
    </source>
</evidence>
<dbReference type="STRING" id="432608.A6V39_00130"/>
<proteinExistence type="predicted"/>
<accession>A0A1A9QES4</accession>
<keyword evidence="2" id="KW-1185">Reference proteome</keyword>